<organism evidence="2">
    <name type="scientific">Alexandrium monilatum</name>
    <dbReference type="NCBI Taxonomy" id="311494"/>
    <lineage>
        <taxon>Eukaryota</taxon>
        <taxon>Sar</taxon>
        <taxon>Alveolata</taxon>
        <taxon>Dinophyceae</taxon>
        <taxon>Gonyaulacales</taxon>
        <taxon>Pyrocystaceae</taxon>
        <taxon>Alexandrium</taxon>
    </lineage>
</organism>
<feature type="chain" id="PRO_5031571608" evidence="1">
    <location>
        <begin position="23"/>
        <end position="328"/>
    </location>
</feature>
<evidence type="ECO:0000313" key="2">
    <source>
        <dbReference type="EMBL" id="CAE4636139.1"/>
    </source>
</evidence>
<gene>
    <name evidence="2" type="ORF">AMON00008_LOCUS45773</name>
</gene>
<dbReference type="AlphaFoldDB" id="A0A7S4S6R4"/>
<accession>A0A7S4S6R4</accession>
<dbReference type="SUPFAM" id="SSF48452">
    <property type="entry name" value="TPR-like"/>
    <property type="match status" value="1"/>
</dbReference>
<dbReference type="EMBL" id="HBNR01064813">
    <property type="protein sequence ID" value="CAE4636139.1"/>
    <property type="molecule type" value="Transcribed_RNA"/>
</dbReference>
<reference evidence="2" key="1">
    <citation type="submission" date="2021-01" db="EMBL/GenBank/DDBJ databases">
        <authorList>
            <person name="Corre E."/>
            <person name="Pelletier E."/>
            <person name="Niang G."/>
            <person name="Scheremetjew M."/>
            <person name="Finn R."/>
            <person name="Kale V."/>
            <person name="Holt S."/>
            <person name="Cochrane G."/>
            <person name="Meng A."/>
            <person name="Brown T."/>
            <person name="Cohen L."/>
        </authorList>
    </citation>
    <scope>NUCLEOTIDE SEQUENCE</scope>
    <source>
        <strain evidence="2">CCMP3105</strain>
    </source>
</reference>
<proteinExistence type="predicted"/>
<evidence type="ECO:0000256" key="1">
    <source>
        <dbReference type="SAM" id="SignalP"/>
    </source>
</evidence>
<sequence>MAASFLFAIFTVALILCGSAMAAHPSTVHEPATAGHTPGPLDSEASASRWPWMSSLAGAAAAGLGRITPFRSWSPAASPLPPAREVPQGDGWEARFARGLHFSNLVVEEADESMVRRWVVDRDGSGAGVPAQMLEAEELLLAAGEAPEAKQKEKTAERALRVYNHAKWLAERNLAKAAEWRYREAYRLARQSRRSVLAAHALSRLGYFLMHWQRLEEAREVLRESEQLNKKSNFLAPYLYGVLERRAAGPDVERLFRAEERILSSREQPSDELEAERQELVKQIGYWRAAEFSARRCVETFDAAQVMICLTGHAFQALQRVGAALGSP</sequence>
<name>A0A7S4S6R4_9DINO</name>
<protein>
    <submittedName>
        <fullName evidence="2">Uncharacterized protein</fullName>
    </submittedName>
</protein>
<feature type="signal peptide" evidence="1">
    <location>
        <begin position="1"/>
        <end position="22"/>
    </location>
</feature>
<keyword evidence="1" id="KW-0732">Signal</keyword>
<dbReference type="InterPro" id="IPR011990">
    <property type="entry name" value="TPR-like_helical_dom_sf"/>
</dbReference>